<dbReference type="RefSeq" id="WP_193150349.1">
    <property type="nucleotide sequence ID" value="NZ_CP041235.1"/>
</dbReference>
<dbReference type="KEGG" id="ssei:FJR45_09635"/>
<gene>
    <name evidence="1" type="primary">pglZ</name>
    <name evidence="1" type="ORF">FJR45_09635</name>
</gene>
<proteinExistence type="predicted"/>
<organism evidence="1 2">
    <name type="scientific">Sulfurimonas sediminis</name>
    <dbReference type="NCBI Taxonomy" id="2590020"/>
    <lineage>
        <taxon>Bacteria</taxon>
        <taxon>Pseudomonadati</taxon>
        <taxon>Campylobacterota</taxon>
        <taxon>Epsilonproteobacteria</taxon>
        <taxon>Campylobacterales</taxon>
        <taxon>Sulfurimonadaceae</taxon>
        <taxon>Sulfurimonas</taxon>
    </lineage>
</organism>
<dbReference type="Pfam" id="PF08665">
    <property type="entry name" value="PglZ"/>
    <property type="match status" value="1"/>
</dbReference>
<dbReference type="AlphaFoldDB" id="A0A7M1B352"/>
<reference evidence="1 2" key="1">
    <citation type="submission" date="2019-06" db="EMBL/GenBank/DDBJ databases">
        <title>Sulfurimonas gotlandica sp. nov., a chemoautotrophic and psychrotolerant epsilonproteobacterium isolated from a pelagic redoxcline, and an emended description of the genus Sulfurimonas.</title>
        <authorList>
            <person name="Wang S."/>
            <person name="Jiang L."/>
            <person name="Shao Z."/>
        </authorList>
    </citation>
    <scope>NUCLEOTIDE SEQUENCE [LARGE SCALE GENOMIC DNA]</scope>
    <source>
        <strain evidence="1 2">S2-6</strain>
    </source>
</reference>
<keyword evidence="2" id="KW-1185">Reference proteome</keyword>
<name>A0A7M1B352_9BACT</name>
<accession>A0A7M1B352</accession>
<dbReference type="EMBL" id="CP041235">
    <property type="protein sequence ID" value="QOP44189.1"/>
    <property type="molecule type" value="Genomic_DNA"/>
</dbReference>
<dbReference type="NCBIfam" id="TIGR02687">
    <property type="entry name" value="BREX-1 system phosphatase PglZ type A"/>
    <property type="match status" value="1"/>
</dbReference>
<sequence>MIDIQQRLKTIFQKERLVFWYDDNGALKNEFEVIKLDDVTKLEIDNNEFGIKRQVLSLQKNDKFLIYSPIKPPKDEDNWLLDLNIANYMFSADKISLILQNLGLDVSFKEFVSQFDKFFNSKTHLNTLKTLLNDKESQDSLALKIMATSISCDDNIDSIMLKLFSNDKHFETLSKYNLTDEFFKAVKTKYSYDGDSVKDLLHKLFQNHFYYSLDKSKSILNSDARIFVKSWMDSSKHKDSFEQISKEISEELNIGNIIIDIDISKIISCDTYEKCDQVVISHLLSKLNSNSINSSEMAKIINIREHTFWFKNYKNIYKALLSASLLFDFVKDTKLTMKSFQDGINEYSTHWYKADRYYRDYSIHSSKAEHLELLKPLNSKVEDVYLNSYLRELNDNWQSFAQTYSTTSAIAHQQQFYNTKVQPYLQRKNKVFVIISDALRYECGVELTSQILAENKKKDRFSATCNSMLSSLPSYTQLGMASLLPHKELSIKNKNDIVFVDDKSSSGIANRDKILKSYDENAMAIGYEDFLKYKRDEGRELVKNASVVYIYHDEIDKMGEKNEIKTFDAVQSTFKSIIKIIKQISNFNGSNILITSDHGFLYTNQATADSEFCKVEIQNAIKINRRFIIGKNLEDGTCVAKYSGDNLGISGDNEYLIPKSISKIRVQGGGNRFIHGGASLQELVIPLIEVNIKKGKSSNIKDVNVDIIPMRNISTNTVNVSLYQSEVVDDKTKPITLKISFQSLDGVLLSDEFKHTFNSTEQYDTNRETRFKMTFKQNINEYNNQNIKLVTKKVLEGSSETPIYKEFEVKLALSFFNDFDDDF</sequence>
<evidence type="ECO:0000313" key="2">
    <source>
        <dbReference type="Proteomes" id="UP000593719"/>
    </source>
</evidence>
<protein>
    <submittedName>
        <fullName evidence="1">BREX-1 system phosphatase PglZ type A</fullName>
    </submittedName>
</protein>
<evidence type="ECO:0000313" key="1">
    <source>
        <dbReference type="EMBL" id="QOP44189.1"/>
    </source>
</evidence>
<dbReference type="Proteomes" id="UP000593719">
    <property type="component" value="Chromosome"/>
</dbReference>
<dbReference type="InterPro" id="IPR014060">
    <property type="entry name" value="PglZ"/>
</dbReference>